<feature type="chain" id="PRO_5047390719" evidence="2">
    <location>
        <begin position="23"/>
        <end position="118"/>
    </location>
</feature>
<dbReference type="Pfam" id="PF13202">
    <property type="entry name" value="EF-hand_5"/>
    <property type="match status" value="2"/>
</dbReference>
<dbReference type="PROSITE" id="PS00018">
    <property type="entry name" value="EF_HAND_1"/>
    <property type="match status" value="1"/>
</dbReference>
<evidence type="ECO:0000313" key="4">
    <source>
        <dbReference type="EMBL" id="UXI67586.1"/>
    </source>
</evidence>
<protein>
    <submittedName>
        <fullName evidence="4">EF-hand domain-containing protein</fullName>
    </submittedName>
</protein>
<feature type="region of interest" description="Disordered" evidence="1">
    <location>
        <begin position="20"/>
        <end position="69"/>
    </location>
</feature>
<keyword evidence="2" id="KW-0732">Signal</keyword>
<dbReference type="InterPro" id="IPR002048">
    <property type="entry name" value="EF_hand_dom"/>
</dbReference>
<dbReference type="EMBL" id="CP104694">
    <property type="protein sequence ID" value="UXI67586.1"/>
    <property type="molecule type" value="Genomic_DNA"/>
</dbReference>
<reference evidence="4" key="1">
    <citation type="submission" date="2022-09" db="EMBL/GenBank/DDBJ databases">
        <title>Tahibacter sp. nov., isolated from a fresh water.</title>
        <authorList>
            <person name="Baek J.H."/>
            <person name="Lee J.K."/>
            <person name="Kim J.M."/>
            <person name="Jeon C.O."/>
        </authorList>
    </citation>
    <scope>NUCLEOTIDE SEQUENCE</scope>
    <source>
        <strain evidence="4">W38</strain>
    </source>
</reference>
<accession>A0ABY6BG51</accession>
<dbReference type="CDD" id="cd00051">
    <property type="entry name" value="EFh"/>
    <property type="match status" value="1"/>
</dbReference>
<feature type="domain" description="EF-hand" evidence="3">
    <location>
        <begin position="76"/>
        <end position="111"/>
    </location>
</feature>
<evidence type="ECO:0000259" key="3">
    <source>
        <dbReference type="PROSITE" id="PS50222"/>
    </source>
</evidence>
<dbReference type="Gene3D" id="1.10.238.10">
    <property type="entry name" value="EF-hand"/>
    <property type="match status" value="1"/>
</dbReference>
<gene>
    <name evidence="4" type="ORF">N4264_23065</name>
</gene>
<evidence type="ECO:0000256" key="1">
    <source>
        <dbReference type="SAM" id="MobiDB-lite"/>
    </source>
</evidence>
<organism evidence="4 5">
    <name type="scientific">Tahibacter amnicola</name>
    <dbReference type="NCBI Taxonomy" id="2976241"/>
    <lineage>
        <taxon>Bacteria</taxon>
        <taxon>Pseudomonadati</taxon>
        <taxon>Pseudomonadota</taxon>
        <taxon>Gammaproteobacteria</taxon>
        <taxon>Lysobacterales</taxon>
        <taxon>Rhodanobacteraceae</taxon>
        <taxon>Tahibacter</taxon>
    </lineage>
</organism>
<dbReference type="InterPro" id="IPR011992">
    <property type="entry name" value="EF-hand-dom_pair"/>
</dbReference>
<keyword evidence="5" id="KW-1185">Reference proteome</keyword>
<dbReference type="SUPFAM" id="SSF47473">
    <property type="entry name" value="EF-hand"/>
    <property type="match status" value="1"/>
</dbReference>
<sequence length="118" mass="13167">MRKSIALIMAGLCIAGASTLSAQTSPPEQLNQTDPSEQRPNRPRGSDQNPVGSNVGAEFSVLDQNNDGFITRDELNRDSLRARQFASLDRDRNGKITRDEFPKAPIEQRHDEDRAKDF</sequence>
<proteinExistence type="predicted"/>
<name>A0ABY6BG51_9GAMM</name>
<dbReference type="RefSeq" id="WP_261694556.1">
    <property type="nucleotide sequence ID" value="NZ_CP104694.1"/>
</dbReference>
<feature type="compositionally biased region" description="Basic and acidic residues" evidence="1">
    <location>
        <begin position="88"/>
        <end position="118"/>
    </location>
</feature>
<feature type="region of interest" description="Disordered" evidence="1">
    <location>
        <begin position="84"/>
        <end position="118"/>
    </location>
</feature>
<feature type="compositionally biased region" description="Polar residues" evidence="1">
    <location>
        <begin position="20"/>
        <end position="35"/>
    </location>
</feature>
<evidence type="ECO:0000256" key="2">
    <source>
        <dbReference type="SAM" id="SignalP"/>
    </source>
</evidence>
<dbReference type="InterPro" id="IPR018247">
    <property type="entry name" value="EF_Hand_1_Ca_BS"/>
</dbReference>
<dbReference type="PROSITE" id="PS50222">
    <property type="entry name" value="EF_HAND_2"/>
    <property type="match status" value="1"/>
</dbReference>
<feature type="signal peptide" evidence="2">
    <location>
        <begin position="1"/>
        <end position="22"/>
    </location>
</feature>
<evidence type="ECO:0000313" key="5">
    <source>
        <dbReference type="Proteomes" id="UP001064632"/>
    </source>
</evidence>
<dbReference type="Proteomes" id="UP001064632">
    <property type="component" value="Chromosome"/>
</dbReference>